<evidence type="ECO:0000256" key="3">
    <source>
        <dbReference type="ARBA" id="ARBA00012111"/>
    </source>
</evidence>
<feature type="domain" description="Histone deacetylase" evidence="11">
    <location>
        <begin position="234"/>
        <end position="618"/>
    </location>
</feature>
<organism evidence="12">
    <name type="scientific">Rhizopus microsporus var. microsporus</name>
    <dbReference type="NCBI Taxonomy" id="86635"/>
    <lineage>
        <taxon>Eukaryota</taxon>
        <taxon>Fungi</taxon>
        <taxon>Fungi incertae sedis</taxon>
        <taxon>Mucoromycota</taxon>
        <taxon>Mucoromycotina</taxon>
        <taxon>Mucoromycetes</taxon>
        <taxon>Mucorales</taxon>
        <taxon>Mucorineae</taxon>
        <taxon>Rhizopodaceae</taxon>
        <taxon>Rhizopus</taxon>
    </lineage>
</organism>
<reference evidence="12" key="1">
    <citation type="journal article" date="2016" name="Proc. Natl. Acad. Sci. U.S.A.">
        <title>Lipid metabolic changes in an early divergent fungus govern the establishment of a mutualistic symbiosis with endobacteria.</title>
        <authorList>
            <person name="Lastovetsky O.A."/>
            <person name="Gaspar M.L."/>
            <person name="Mondo S.J."/>
            <person name="LaButti K.M."/>
            <person name="Sandor L."/>
            <person name="Grigoriev I.V."/>
            <person name="Henry S.A."/>
            <person name="Pawlowska T.E."/>
        </authorList>
    </citation>
    <scope>NUCLEOTIDE SEQUENCE [LARGE SCALE GENOMIC DNA]</scope>
    <source>
        <strain evidence="12">ATCC 52814</strain>
    </source>
</reference>
<accession>A0A1X0R126</accession>
<evidence type="ECO:0000256" key="4">
    <source>
        <dbReference type="ARBA" id="ARBA00022491"/>
    </source>
</evidence>
<keyword evidence="7" id="KW-0805">Transcription regulation</keyword>
<gene>
    <name evidence="12" type="ORF">BCV72DRAFT_229312</name>
</gene>
<dbReference type="InterPro" id="IPR023696">
    <property type="entry name" value="Ureohydrolase_dom_sf"/>
</dbReference>
<evidence type="ECO:0000256" key="5">
    <source>
        <dbReference type="ARBA" id="ARBA00022801"/>
    </source>
</evidence>
<evidence type="ECO:0000256" key="9">
    <source>
        <dbReference type="ARBA" id="ARBA00023242"/>
    </source>
</evidence>
<dbReference type="InterPro" id="IPR037138">
    <property type="entry name" value="His_deacetylse_dom_sf"/>
</dbReference>
<feature type="compositionally biased region" description="Polar residues" evidence="10">
    <location>
        <begin position="1"/>
        <end position="16"/>
    </location>
</feature>
<keyword evidence="5" id="KW-0378">Hydrolase</keyword>
<comment type="subcellular location">
    <subcellularLocation>
        <location evidence="1">Nucleus</location>
    </subcellularLocation>
</comment>
<comment type="similarity">
    <text evidence="2">Belongs to the histone deacetylase family. HD type 2 subfamily.</text>
</comment>
<evidence type="ECO:0000256" key="7">
    <source>
        <dbReference type="ARBA" id="ARBA00023015"/>
    </source>
</evidence>
<keyword evidence="4" id="KW-0678">Repressor</keyword>
<dbReference type="EMBL" id="KV921938">
    <property type="protein sequence ID" value="ORE05735.1"/>
    <property type="molecule type" value="Genomic_DNA"/>
</dbReference>
<dbReference type="PANTHER" id="PTHR10625:SF5">
    <property type="entry name" value="HISTONE DEACETYLASE"/>
    <property type="match status" value="1"/>
</dbReference>
<proteinExistence type="inferred from homology"/>
<dbReference type="VEuPathDB" id="FungiDB:BCV72DRAFT_229312"/>
<dbReference type="Gene3D" id="2.30.30.140">
    <property type="match status" value="1"/>
</dbReference>
<keyword evidence="8" id="KW-0804">Transcription</keyword>
<keyword evidence="9" id="KW-0539">Nucleus</keyword>
<dbReference type="PRINTS" id="PR01270">
    <property type="entry name" value="HDASUPER"/>
</dbReference>
<dbReference type="SUPFAM" id="SSF54160">
    <property type="entry name" value="Chromo domain-like"/>
    <property type="match status" value="1"/>
</dbReference>
<keyword evidence="6" id="KW-0156">Chromatin regulator</keyword>
<evidence type="ECO:0000256" key="8">
    <source>
        <dbReference type="ARBA" id="ARBA00023163"/>
    </source>
</evidence>
<evidence type="ECO:0000256" key="6">
    <source>
        <dbReference type="ARBA" id="ARBA00022853"/>
    </source>
</evidence>
<dbReference type="OrthoDB" id="424012at2759"/>
<dbReference type="PANTHER" id="PTHR10625">
    <property type="entry name" value="HISTONE DEACETYLASE HDAC1-RELATED"/>
    <property type="match status" value="1"/>
</dbReference>
<dbReference type="InterPro" id="IPR016197">
    <property type="entry name" value="Chromo-like_dom_sf"/>
</dbReference>
<name>A0A1X0R126_RHIZD</name>
<evidence type="ECO:0000259" key="11">
    <source>
        <dbReference type="Pfam" id="PF00850"/>
    </source>
</evidence>
<dbReference type="EC" id="3.5.1.98" evidence="3"/>
<dbReference type="InterPro" id="IPR023801">
    <property type="entry name" value="His_deacetylse_dom"/>
</dbReference>
<dbReference type="GO" id="GO:0000118">
    <property type="term" value="C:histone deacetylase complex"/>
    <property type="evidence" value="ECO:0007669"/>
    <property type="project" value="TreeGrafter"/>
</dbReference>
<evidence type="ECO:0000256" key="2">
    <source>
        <dbReference type="ARBA" id="ARBA00007738"/>
    </source>
</evidence>
<feature type="compositionally biased region" description="Low complexity" evidence="10">
    <location>
        <begin position="30"/>
        <end position="42"/>
    </location>
</feature>
<evidence type="ECO:0000256" key="1">
    <source>
        <dbReference type="ARBA" id="ARBA00004123"/>
    </source>
</evidence>
<dbReference type="Gene3D" id="3.40.800.20">
    <property type="entry name" value="Histone deacetylase domain"/>
    <property type="match status" value="1"/>
</dbReference>
<evidence type="ECO:0000256" key="10">
    <source>
        <dbReference type="SAM" id="MobiDB-lite"/>
    </source>
</evidence>
<dbReference type="GO" id="GO:0040029">
    <property type="term" value="P:epigenetic regulation of gene expression"/>
    <property type="evidence" value="ECO:0007669"/>
    <property type="project" value="TreeGrafter"/>
</dbReference>
<dbReference type="Pfam" id="PF00850">
    <property type="entry name" value="Hist_deacetyl"/>
    <property type="match status" value="1"/>
</dbReference>
<dbReference type="Proteomes" id="UP000242414">
    <property type="component" value="Unassembled WGS sequence"/>
</dbReference>
<evidence type="ECO:0000313" key="12">
    <source>
        <dbReference type="EMBL" id="ORE05735.1"/>
    </source>
</evidence>
<dbReference type="SUPFAM" id="SSF52768">
    <property type="entry name" value="Arginase/deacetylase"/>
    <property type="match status" value="1"/>
</dbReference>
<dbReference type="GO" id="GO:0141221">
    <property type="term" value="F:histone deacetylase activity, hydrolytic mechanism"/>
    <property type="evidence" value="ECO:0007669"/>
    <property type="project" value="UniProtKB-EC"/>
</dbReference>
<dbReference type="InterPro" id="IPR000286">
    <property type="entry name" value="HDACs"/>
</dbReference>
<dbReference type="AlphaFoldDB" id="A0A1X0R126"/>
<sequence length="705" mass="78802">MSLTPPQNPSLRSSRSADTRYLSASPPYCSDGNLSTSSSTGSLKRRRSDKNNKKELFIDTKEPSEEIGIDLTQKKLKGLHLQQSKINLINSILFSPFLIHYTLDNQYRSLSYQVGDQVEAIKWTNDVKEWYCARVVEILYDTTTAAGDALIFVHYEGWSPDEADWISPTLIRLHNPRTSLQYGPKGPESDRSWKDYAEFYKSKAGEQTRHHTGLVQDRRMSLHCCPCHSRETIHPERPDRISSILQALHANRLLRYFGRVHAREATVQELLRVHTYGHVRNYYPIDEERESVVKKRPLKITSIAALLNPEPSAHKPNVMRGVGGGTVKQADQDHIKRQHTRFSSAAAAADATQTDPKPVAPPGLICEMTCGELGIAVDTTFHPLYTSLSARIAAGSLLSLVESIVNGRLRNGFALIRPPGHHAEDDTAMGFCFYNNVAVAVADTLEKYPSKIKKILIIDWDIHHGNGTQKMFYDNPNVLYISLHRWDKGKFYPFTGAPDECGEGPGLGNNVNIAFSSSEDKPRPMGDTEFVAAFYYFVIPIARQFHPDMIFVSAGFDAAEGHPENLGGYNMTPRGYALLTKMVKDLANELCDGRLALTLEGGYELQPLASSCAASVAQLLPLNTLPDQQITTFKRTLNAVKPNMGAVESFAQVAFIQKRYWNLSDAICSPSFKFNLPSDWRATDSISTRPKRDKKPIKVPVVEGY</sequence>
<protein>
    <recommendedName>
        <fullName evidence="3">histone deacetylase</fullName>
        <ecNumber evidence="3">3.5.1.98</ecNumber>
    </recommendedName>
</protein>
<feature type="region of interest" description="Disordered" evidence="10">
    <location>
        <begin position="1"/>
        <end position="48"/>
    </location>
</feature>